<comment type="caution">
    <text evidence="4">The sequence shown here is derived from an EMBL/GenBank/DDBJ whole genome shotgun (WGS) entry which is preliminary data.</text>
</comment>
<protein>
    <submittedName>
        <fullName evidence="4">Glycosyltransferase</fullName>
    </submittedName>
</protein>
<accession>A0A9D2S3D5</accession>
<dbReference type="Pfam" id="PF00535">
    <property type="entry name" value="Glycos_transf_2"/>
    <property type="match status" value="1"/>
</dbReference>
<organism evidence="4 5">
    <name type="scientific">Candidatus Gemmiger avicola</name>
    <dbReference type="NCBI Taxonomy" id="2838605"/>
    <lineage>
        <taxon>Bacteria</taxon>
        <taxon>Bacillati</taxon>
        <taxon>Bacillota</taxon>
        <taxon>Clostridia</taxon>
        <taxon>Eubacteriales</taxon>
        <taxon>Gemmiger</taxon>
    </lineage>
</organism>
<reference evidence="4" key="2">
    <citation type="submission" date="2021-04" db="EMBL/GenBank/DDBJ databases">
        <authorList>
            <person name="Gilroy R."/>
        </authorList>
    </citation>
    <scope>NUCLEOTIDE SEQUENCE</scope>
    <source>
        <strain evidence="4">ChiBcec8-13705</strain>
    </source>
</reference>
<reference evidence="4" key="1">
    <citation type="journal article" date="2021" name="PeerJ">
        <title>Extensive microbial diversity within the chicken gut microbiome revealed by metagenomics and culture.</title>
        <authorList>
            <person name="Gilroy R."/>
            <person name="Ravi A."/>
            <person name="Getino M."/>
            <person name="Pursley I."/>
            <person name="Horton D.L."/>
            <person name="Alikhan N.F."/>
            <person name="Baker D."/>
            <person name="Gharbi K."/>
            <person name="Hall N."/>
            <person name="Watson M."/>
            <person name="Adriaenssens E.M."/>
            <person name="Foster-Nyarko E."/>
            <person name="Jarju S."/>
            <person name="Secka A."/>
            <person name="Antonio M."/>
            <person name="Oren A."/>
            <person name="Chaudhuri R.R."/>
            <person name="La Ragione R."/>
            <person name="Hildebrand F."/>
            <person name="Pallen M.J."/>
        </authorList>
    </citation>
    <scope>NUCLEOTIDE SEQUENCE</scope>
    <source>
        <strain evidence="4">ChiBcec8-13705</strain>
    </source>
</reference>
<dbReference type="PANTHER" id="PTHR22916:SF51">
    <property type="entry name" value="GLYCOSYLTRANSFERASE EPSH-RELATED"/>
    <property type="match status" value="1"/>
</dbReference>
<keyword evidence="2" id="KW-0808">Transferase</keyword>
<name>A0A9D2S3D5_9FIRM</name>
<dbReference type="GO" id="GO:0016757">
    <property type="term" value="F:glycosyltransferase activity"/>
    <property type="evidence" value="ECO:0007669"/>
    <property type="project" value="UniProtKB-KW"/>
</dbReference>
<evidence type="ECO:0000259" key="3">
    <source>
        <dbReference type="Pfam" id="PF00535"/>
    </source>
</evidence>
<dbReference type="InterPro" id="IPR001173">
    <property type="entry name" value="Glyco_trans_2-like"/>
</dbReference>
<evidence type="ECO:0000313" key="4">
    <source>
        <dbReference type="EMBL" id="HJB42422.1"/>
    </source>
</evidence>
<feature type="domain" description="Glycosyltransferase 2-like" evidence="3">
    <location>
        <begin position="7"/>
        <end position="175"/>
    </location>
</feature>
<dbReference type="SUPFAM" id="SSF53448">
    <property type="entry name" value="Nucleotide-diphospho-sugar transferases"/>
    <property type="match status" value="1"/>
</dbReference>
<dbReference type="CDD" id="cd00761">
    <property type="entry name" value="Glyco_tranf_GTA_type"/>
    <property type="match status" value="1"/>
</dbReference>
<evidence type="ECO:0000256" key="1">
    <source>
        <dbReference type="ARBA" id="ARBA00022676"/>
    </source>
</evidence>
<sequence>MEHIAVSVIVPIYNTKPWLEECVQSILAQKASFPEPYEVILVDDGATDGCGELCDALAARDDRIRVIHQENQGLSAARNTGIDAARGRYYAFVDSDDILRPDYLKKLYDACEAHDAYMAVCAVEDVAEDGASLDPPSYTDPTATGVFVGKDLLNNFYSPNGTYYTVAWNKLYRAEVWKLLHYPEGRLHEDDFVAHRLFWRCDRVVCLADHLYCYRLRGGSICRNEMKPEAFDAVDGLADRYRFFVENGANRTVIDCAYAACWRRYLFLCAKVRQNPTPRLIKAISKEQFLMQGLISYLPNCKQLKMTEKLSAARWSMMPAESLCPMKN</sequence>
<dbReference type="InterPro" id="IPR029044">
    <property type="entry name" value="Nucleotide-diphossugar_trans"/>
</dbReference>
<dbReference type="PANTHER" id="PTHR22916">
    <property type="entry name" value="GLYCOSYLTRANSFERASE"/>
    <property type="match status" value="1"/>
</dbReference>
<evidence type="ECO:0000313" key="5">
    <source>
        <dbReference type="Proteomes" id="UP000886803"/>
    </source>
</evidence>
<proteinExistence type="predicted"/>
<dbReference type="EMBL" id="DWYG01000134">
    <property type="protein sequence ID" value="HJB42422.1"/>
    <property type="molecule type" value="Genomic_DNA"/>
</dbReference>
<dbReference type="AlphaFoldDB" id="A0A9D2S3D5"/>
<dbReference type="Proteomes" id="UP000886803">
    <property type="component" value="Unassembled WGS sequence"/>
</dbReference>
<gene>
    <name evidence="4" type="ORF">H9945_07980</name>
</gene>
<dbReference type="Gene3D" id="3.90.550.10">
    <property type="entry name" value="Spore Coat Polysaccharide Biosynthesis Protein SpsA, Chain A"/>
    <property type="match status" value="1"/>
</dbReference>
<evidence type="ECO:0000256" key="2">
    <source>
        <dbReference type="ARBA" id="ARBA00022679"/>
    </source>
</evidence>
<keyword evidence="1" id="KW-0328">Glycosyltransferase</keyword>